<feature type="repeat" description="ANK" evidence="3">
    <location>
        <begin position="87"/>
        <end position="119"/>
    </location>
</feature>
<gene>
    <name evidence="5" type="ORF">CHLRE_08g358573v5</name>
</gene>
<proteinExistence type="predicted"/>
<keyword evidence="4" id="KW-0812">Transmembrane</keyword>
<evidence type="ECO:0000256" key="4">
    <source>
        <dbReference type="SAM" id="Phobius"/>
    </source>
</evidence>
<dbReference type="Proteomes" id="UP000006906">
    <property type="component" value="Chromosome 8"/>
</dbReference>
<dbReference type="PROSITE" id="PS50297">
    <property type="entry name" value="ANK_REP_REGION"/>
    <property type="match status" value="2"/>
</dbReference>
<dbReference type="OrthoDB" id="2384350at2759"/>
<dbReference type="AlphaFoldDB" id="A0A2K3DG92"/>
<dbReference type="PANTHER" id="PTHR24126:SF14">
    <property type="entry name" value="ANK_REP_REGION DOMAIN-CONTAINING PROTEIN"/>
    <property type="match status" value="1"/>
</dbReference>
<dbReference type="GeneID" id="66054279"/>
<dbReference type="SUPFAM" id="SSF48403">
    <property type="entry name" value="Ankyrin repeat"/>
    <property type="match status" value="1"/>
</dbReference>
<keyword evidence="6" id="KW-1185">Reference proteome</keyword>
<feature type="transmembrane region" description="Helical" evidence="4">
    <location>
        <begin position="707"/>
        <end position="734"/>
    </location>
</feature>
<sequence>MSASSITRLASKILSRNETSLTVAELQQGAAAVQARLASGGIDANKRVHCPDGRCSMNLGPSAASISLAAPSSPSSFSLASLLPRGGKCTPLAFAIMAGDLVLVDVLLANGADPNKLSGLPHRFDFAPLHLAAALGSAAAVAKLLAAGADANARLDKCRGLAPKQEAALAASLKSTAAGYTALHLALDCTVSAAACCEVVKALLTHPGTNPNTRNHAGLTPLTVACKRKREDVVDLLLGVMTPSPPPSSAASLPPHGGGVGGLDSPYAGAHPRLDLNASGPLFAAIAAEDAGLVRKLLVAGAGVRHARNEEGLSPLAYAVCRGSTTFTNRAEVVSLLLAAGAPVESGLLQHAAEWPHVREALVAAASSSRLSAGSSSGTGSGSGSLRGSSTGYVGIAAGGSKRFDRGSQGYASAGGVGGGASSRASADGAAGLATGTGAGHTAAAAAAASPGAPPAVVMGLPLSPAVSTAPLITTTTTSSDTSTSSGTVQWRGRFSFISALAPGLGLSGQGPGGSCCLPPPPFSASSGILRAMQKNVCCSLMFFPMLLPVLVMALAIDALMPVAAALCSFLRIAVPVIALLCVLVLYGVIHLALQAAAPLLSTLSAAAAAAAGGAGTAVAPAPGLTAELAAGAGAGAGAGVVVLGAAEAGLEALGHAAGSAGLAVVSVLEHEVEAPASLVVNNLSNYVAAATAGPAPASASASMSGLAAVAAAASKALTGAVSAVLAALLPCGLASAAGGRTLGLDLWRWQGPLGLGAGLAAWFLGVVAAHALLGLAEEALVGYRPPGDRLRAFLQHRAAARHAGGGAISDEQLAAHARLCLPVALLLGGGTGVKLMPLTVLMVLLCLPTVAVSVRKEYERGLWQQQKQPATAAPAAVGEVAAAAAALKAQGAVQATTQAQAQVQFVGLEKAGLGQRARR</sequence>
<evidence type="ECO:0000313" key="6">
    <source>
        <dbReference type="Proteomes" id="UP000006906"/>
    </source>
</evidence>
<evidence type="ECO:0000313" key="5">
    <source>
        <dbReference type="EMBL" id="PNW79564.1"/>
    </source>
</evidence>
<dbReference type="EMBL" id="CM008969">
    <property type="protein sequence ID" value="PNW79564.1"/>
    <property type="molecule type" value="Genomic_DNA"/>
</dbReference>
<evidence type="ECO:0000256" key="3">
    <source>
        <dbReference type="PROSITE-ProRule" id="PRU00023"/>
    </source>
</evidence>
<feature type="transmembrane region" description="Helical" evidence="4">
    <location>
        <begin position="541"/>
        <end position="561"/>
    </location>
</feature>
<name>A0A2K3DG92_CHLRE</name>
<keyword evidence="2 3" id="KW-0040">ANK repeat</keyword>
<dbReference type="RefSeq" id="XP_042921756.1">
    <property type="nucleotide sequence ID" value="XM_043064755.1"/>
</dbReference>
<accession>A0A2K3DG92</accession>
<dbReference type="Gene3D" id="1.25.40.20">
    <property type="entry name" value="Ankyrin repeat-containing domain"/>
    <property type="match status" value="2"/>
</dbReference>
<keyword evidence="1" id="KW-0677">Repeat</keyword>
<dbReference type="KEGG" id="cre:CHLRE_08g358573v5"/>
<dbReference type="SMART" id="SM00248">
    <property type="entry name" value="ANK"/>
    <property type="match status" value="6"/>
</dbReference>
<dbReference type="PANTHER" id="PTHR24126">
    <property type="entry name" value="ANKYRIN REPEAT, PH AND SEC7 DOMAIN CONTAINING PROTEIN SECG-RELATED"/>
    <property type="match status" value="1"/>
</dbReference>
<feature type="transmembrane region" description="Helical" evidence="4">
    <location>
        <begin position="573"/>
        <end position="594"/>
    </location>
</feature>
<evidence type="ECO:0000256" key="1">
    <source>
        <dbReference type="ARBA" id="ARBA00022737"/>
    </source>
</evidence>
<dbReference type="Gramene" id="PNW79564">
    <property type="protein sequence ID" value="PNW79564"/>
    <property type="gene ID" value="CHLRE_08g358573v5"/>
</dbReference>
<dbReference type="PROSITE" id="PS50088">
    <property type="entry name" value="ANK_REPEAT"/>
    <property type="match status" value="2"/>
</dbReference>
<reference evidence="5 6" key="1">
    <citation type="journal article" date="2007" name="Science">
        <title>The Chlamydomonas genome reveals the evolution of key animal and plant functions.</title>
        <authorList>
            <person name="Merchant S.S."/>
            <person name="Prochnik S.E."/>
            <person name="Vallon O."/>
            <person name="Harris E.H."/>
            <person name="Karpowicz S.J."/>
            <person name="Witman G.B."/>
            <person name="Terry A."/>
            <person name="Salamov A."/>
            <person name="Fritz-Laylin L.K."/>
            <person name="Marechal-Drouard L."/>
            <person name="Marshall W.F."/>
            <person name="Qu L.H."/>
            <person name="Nelson D.R."/>
            <person name="Sanderfoot A.A."/>
            <person name="Spalding M.H."/>
            <person name="Kapitonov V.V."/>
            <person name="Ren Q."/>
            <person name="Ferris P."/>
            <person name="Lindquist E."/>
            <person name="Shapiro H."/>
            <person name="Lucas S.M."/>
            <person name="Grimwood J."/>
            <person name="Schmutz J."/>
            <person name="Cardol P."/>
            <person name="Cerutti H."/>
            <person name="Chanfreau G."/>
            <person name="Chen C.L."/>
            <person name="Cognat V."/>
            <person name="Croft M.T."/>
            <person name="Dent R."/>
            <person name="Dutcher S."/>
            <person name="Fernandez E."/>
            <person name="Fukuzawa H."/>
            <person name="Gonzalez-Ballester D."/>
            <person name="Gonzalez-Halphen D."/>
            <person name="Hallmann A."/>
            <person name="Hanikenne M."/>
            <person name="Hippler M."/>
            <person name="Inwood W."/>
            <person name="Jabbari K."/>
            <person name="Kalanon M."/>
            <person name="Kuras R."/>
            <person name="Lefebvre P.A."/>
            <person name="Lemaire S.D."/>
            <person name="Lobanov A.V."/>
            <person name="Lohr M."/>
            <person name="Manuell A."/>
            <person name="Meier I."/>
            <person name="Mets L."/>
            <person name="Mittag M."/>
            <person name="Mittelmeier T."/>
            <person name="Moroney J.V."/>
            <person name="Moseley J."/>
            <person name="Napoli C."/>
            <person name="Nedelcu A.M."/>
            <person name="Niyogi K."/>
            <person name="Novoselov S.V."/>
            <person name="Paulsen I.T."/>
            <person name="Pazour G."/>
            <person name="Purton S."/>
            <person name="Ral J.P."/>
            <person name="Riano-Pachon D.M."/>
            <person name="Riekhof W."/>
            <person name="Rymarquis L."/>
            <person name="Schroda M."/>
            <person name="Stern D."/>
            <person name="Umen J."/>
            <person name="Willows R."/>
            <person name="Wilson N."/>
            <person name="Zimmer S.L."/>
            <person name="Allmer J."/>
            <person name="Balk J."/>
            <person name="Bisova K."/>
            <person name="Chen C.J."/>
            <person name="Elias M."/>
            <person name="Gendler K."/>
            <person name="Hauser C."/>
            <person name="Lamb M.R."/>
            <person name="Ledford H."/>
            <person name="Long J.C."/>
            <person name="Minagawa J."/>
            <person name="Page M.D."/>
            <person name="Pan J."/>
            <person name="Pootakham W."/>
            <person name="Roje S."/>
            <person name="Rose A."/>
            <person name="Stahlberg E."/>
            <person name="Terauchi A.M."/>
            <person name="Yang P."/>
            <person name="Ball S."/>
            <person name="Bowler C."/>
            <person name="Dieckmann C.L."/>
            <person name="Gladyshev V.N."/>
            <person name="Green P."/>
            <person name="Jorgensen R."/>
            <person name="Mayfield S."/>
            <person name="Mueller-Roeber B."/>
            <person name="Rajamani S."/>
            <person name="Sayre R.T."/>
            <person name="Brokstein P."/>
            <person name="Dubchak I."/>
            <person name="Goodstein D."/>
            <person name="Hornick L."/>
            <person name="Huang Y.W."/>
            <person name="Jhaveri J."/>
            <person name="Luo Y."/>
            <person name="Martinez D."/>
            <person name="Ngau W.C."/>
            <person name="Otillar B."/>
            <person name="Poliakov A."/>
            <person name="Porter A."/>
            <person name="Szajkowski L."/>
            <person name="Werner G."/>
            <person name="Zhou K."/>
            <person name="Grigoriev I.V."/>
            <person name="Rokhsar D.S."/>
            <person name="Grossman A.R."/>
        </authorList>
    </citation>
    <scope>NUCLEOTIDE SEQUENCE [LARGE SCALE GENOMIC DNA]</scope>
    <source>
        <strain evidence="6">CC-503</strain>
    </source>
</reference>
<protein>
    <submittedName>
        <fullName evidence="5">Uncharacterized protein</fullName>
    </submittedName>
</protein>
<feature type="transmembrane region" description="Helical" evidence="4">
    <location>
        <begin position="754"/>
        <end position="777"/>
    </location>
</feature>
<dbReference type="ExpressionAtlas" id="A0A2K3DG92">
    <property type="expression patterns" value="baseline and differential"/>
</dbReference>
<organism evidence="5 6">
    <name type="scientific">Chlamydomonas reinhardtii</name>
    <name type="common">Chlamydomonas smithii</name>
    <dbReference type="NCBI Taxonomy" id="3055"/>
    <lineage>
        <taxon>Eukaryota</taxon>
        <taxon>Viridiplantae</taxon>
        <taxon>Chlorophyta</taxon>
        <taxon>core chlorophytes</taxon>
        <taxon>Chlorophyceae</taxon>
        <taxon>CS clade</taxon>
        <taxon>Chlamydomonadales</taxon>
        <taxon>Chlamydomonadaceae</taxon>
        <taxon>Chlamydomonas</taxon>
    </lineage>
</organism>
<dbReference type="Pfam" id="PF00023">
    <property type="entry name" value="Ank"/>
    <property type="match status" value="2"/>
</dbReference>
<evidence type="ECO:0000256" key="2">
    <source>
        <dbReference type="ARBA" id="ARBA00023043"/>
    </source>
</evidence>
<dbReference type="InterPro" id="IPR002110">
    <property type="entry name" value="Ankyrin_rpt"/>
</dbReference>
<dbReference type="InParanoid" id="A0A2K3DG92"/>
<dbReference type="SMR" id="A0A2K3DG92"/>
<dbReference type="InterPro" id="IPR036770">
    <property type="entry name" value="Ankyrin_rpt-contain_sf"/>
</dbReference>
<feature type="repeat" description="ANK" evidence="3">
    <location>
        <begin position="124"/>
        <end position="156"/>
    </location>
</feature>
<feature type="transmembrane region" description="Helical" evidence="4">
    <location>
        <begin position="836"/>
        <end position="855"/>
    </location>
</feature>
<keyword evidence="4" id="KW-0472">Membrane</keyword>
<keyword evidence="4" id="KW-1133">Transmembrane helix</keyword>